<dbReference type="InterPro" id="IPR029068">
    <property type="entry name" value="Glyas_Bleomycin-R_OHBP_Dase"/>
</dbReference>
<name>A0A6G4UXR4_9ACTN</name>
<evidence type="ECO:0000313" key="2">
    <source>
        <dbReference type="Proteomes" id="UP000472335"/>
    </source>
</evidence>
<dbReference type="AlphaFoldDB" id="A0A6G4UXR4"/>
<gene>
    <name evidence="1" type="ORF">G5C60_02450</name>
</gene>
<dbReference type="Proteomes" id="UP000472335">
    <property type="component" value="Unassembled WGS sequence"/>
</dbReference>
<organism evidence="1 2">
    <name type="scientific">Streptomyces scabichelini</name>
    <dbReference type="NCBI Taxonomy" id="2711217"/>
    <lineage>
        <taxon>Bacteria</taxon>
        <taxon>Bacillati</taxon>
        <taxon>Actinomycetota</taxon>
        <taxon>Actinomycetes</taxon>
        <taxon>Kitasatosporales</taxon>
        <taxon>Streptomycetaceae</taxon>
        <taxon>Streptomyces</taxon>
    </lineage>
</organism>
<dbReference type="EMBL" id="JAAKZY010000004">
    <property type="protein sequence ID" value="NGO06562.1"/>
    <property type="molecule type" value="Genomic_DNA"/>
</dbReference>
<keyword evidence="2" id="KW-1185">Reference proteome</keyword>
<dbReference type="Gene3D" id="3.10.180.10">
    <property type="entry name" value="2,3-Dihydroxybiphenyl 1,2-Dioxygenase, domain 1"/>
    <property type="match status" value="1"/>
</dbReference>
<proteinExistence type="predicted"/>
<dbReference type="SUPFAM" id="SSF54593">
    <property type="entry name" value="Glyoxalase/Bleomycin resistance protein/Dihydroxybiphenyl dioxygenase"/>
    <property type="match status" value="1"/>
</dbReference>
<evidence type="ECO:0000313" key="1">
    <source>
        <dbReference type="EMBL" id="NGO06562.1"/>
    </source>
</evidence>
<evidence type="ECO:0008006" key="3">
    <source>
        <dbReference type="Google" id="ProtNLM"/>
    </source>
</evidence>
<protein>
    <recommendedName>
        <fullName evidence="3">VOC family protein</fullName>
    </recommendedName>
</protein>
<accession>A0A6G4UXR4</accession>
<sequence>MPQRDGYIPGVPCWVEVSEPDPEAALEFYGGLLGWEFEDAMPPSSEGNYFIARGRAASSSIFDTSGELRSGDVAAIRSIPRGAPPTATWNTCFWVDSADEAASKVRSARRGAPPRG</sequence>
<reference evidence="1 2" key="1">
    <citation type="submission" date="2020-02" db="EMBL/GenBank/DDBJ databases">
        <title>Whole-genome analyses of novel actinobacteria.</title>
        <authorList>
            <person name="Sahin N."/>
            <person name="Gencbay T."/>
        </authorList>
    </citation>
    <scope>NUCLEOTIDE SEQUENCE [LARGE SCALE GENOMIC DNA]</scope>
    <source>
        <strain evidence="1 2">HC44</strain>
    </source>
</reference>
<dbReference type="RefSeq" id="WP_165254472.1">
    <property type="nucleotide sequence ID" value="NZ_JAAKZY010000004.1"/>
</dbReference>
<comment type="caution">
    <text evidence="1">The sequence shown here is derived from an EMBL/GenBank/DDBJ whole genome shotgun (WGS) entry which is preliminary data.</text>
</comment>